<evidence type="ECO:0000313" key="1">
    <source>
        <dbReference type="EMBL" id="KAL2062952.1"/>
    </source>
</evidence>
<proteinExistence type="predicted"/>
<dbReference type="EMBL" id="JAZHXI010000016">
    <property type="protein sequence ID" value="KAL2062952.1"/>
    <property type="molecule type" value="Genomic_DNA"/>
</dbReference>
<comment type="caution">
    <text evidence="1">The sequence shown here is derived from an EMBL/GenBank/DDBJ whole genome shotgun (WGS) entry which is preliminary data.</text>
</comment>
<protein>
    <submittedName>
        <fullName evidence="1">Uncharacterized protein</fullName>
    </submittedName>
</protein>
<name>A0ABR4BZV2_9HELO</name>
<accession>A0ABR4BZV2</accession>
<organism evidence="1 2">
    <name type="scientific">Oculimacula yallundae</name>
    <dbReference type="NCBI Taxonomy" id="86028"/>
    <lineage>
        <taxon>Eukaryota</taxon>
        <taxon>Fungi</taxon>
        <taxon>Dikarya</taxon>
        <taxon>Ascomycota</taxon>
        <taxon>Pezizomycotina</taxon>
        <taxon>Leotiomycetes</taxon>
        <taxon>Helotiales</taxon>
        <taxon>Ploettnerulaceae</taxon>
        <taxon>Oculimacula</taxon>
    </lineage>
</organism>
<dbReference type="Proteomes" id="UP001595075">
    <property type="component" value="Unassembled WGS sequence"/>
</dbReference>
<keyword evidence="2" id="KW-1185">Reference proteome</keyword>
<evidence type="ECO:0000313" key="2">
    <source>
        <dbReference type="Proteomes" id="UP001595075"/>
    </source>
</evidence>
<sequence length="116" mass="13585">MFSSQSEIALEDLQMLSFVVTFANQTSLVLRKEDDEEVWRCAKERFKRLFLRTRSFQTYERDFEIWIEVGDTVASSIAVLDDDNWPFLRPTLAWIDGITFHEVVFGDDGNVRDLQA</sequence>
<gene>
    <name evidence="1" type="ORF">VTL71DRAFT_6024</name>
</gene>
<reference evidence="1 2" key="1">
    <citation type="journal article" date="2024" name="Commun. Biol.">
        <title>Comparative genomic analysis of thermophilic fungi reveals convergent evolutionary adaptations and gene losses.</title>
        <authorList>
            <person name="Steindorff A.S."/>
            <person name="Aguilar-Pontes M.V."/>
            <person name="Robinson A.J."/>
            <person name="Andreopoulos B."/>
            <person name="LaButti K."/>
            <person name="Kuo A."/>
            <person name="Mondo S."/>
            <person name="Riley R."/>
            <person name="Otillar R."/>
            <person name="Haridas S."/>
            <person name="Lipzen A."/>
            <person name="Grimwood J."/>
            <person name="Schmutz J."/>
            <person name="Clum A."/>
            <person name="Reid I.D."/>
            <person name="Moisan M.C."/>
            <person name="Butler G."/>
            <person name="Nguyen T.T.M."/>
            <person name="Dewar K."/>
            <person name="Conant G."/>
            <person name="Drula E."/>
            <person name="Henrissat B."/>
            <person name="Hansel C."/>
            <person name="Singer S."/>
            <person name="Hutchinson M.I."/>
            <person name="de Vries R.P."/>
            <person name="Natvig D.O."/>
            <person name="Powell A.J."/>
            <person name="Tsang A."/>
            <person name="Grigoriev I.V."/>
        </authorList>
    </citation>
    <scope>NUCLEOTIDE SEQUENCE [LARGE SCALE GENOMIC DNA]</scope>
    <source>
        <strain evidence="1 2">CBS 494.80</strain>
    </source>
</reference>